<evidence type="ECO:0000256" key="2">
    <source>
        <dbReference type="ARBA" id="ARBA00022741"/>
    </source>
</evidence>
<keyword evidence="6" id="KW-0812">Transmembrane</keyword>
<evidence type="ECO:0000256" key="1">
    <source>
        <dbReference type="ARBA" id="ARBA00022679"/>
    </source>
</evidence>
<dbReference type="InterPro" id="IPR008271">
    <property type="entry name" value="Ser/Thr_kinase_AS"/>
</dbReference>
<evidence type="ECO:0000259" key="7">
    <source>
        <dbReference type="PROSITE" id="PS50011"/>
    </source>
</evidence>
<dbReference type="EMBL" id="CP012333">
    <property type="protein sequence ID" value="AKU94770.1"/>
    <property type="molecule type" value="Genomic_DNA"/>
</dbReference>
<keyword evidence="1" id="KW-0808">Transferase</keyword>
<keyword evidence="2" id="KW-0547">Nucleotide-binding</keyword>
<dbReference type="PROSITE" id="PS50011">
    <property type="entry name" value="PROTEIN_KINASE_DOM"/>
    <property type="match status" value="1"/>
</dbReference>
<keyword evidence="6" id="KW-1133">Transmembrane helix</keyword>
<dbReference type="InterPro" id="IPR011009">
    <property type="entry name" value="Kinase-like_dom_sf"/>
</dbReference>
<accession>A0A0K1PML2</accession>
<dbReference type="GO" id="GO:0004674">
    <property type="term" value="F:protein serine/threonine kinase activity"/>
    <property type="evidence" value="ECO:0007669"/>
    <property type="project" value="UniProtKB-KW"/>
</dbReference>
<dbReference type="Pfam" id="PF00069">
    <property type="entry name" value="Pkinase"/>
    <property type="match status" value="1"/>
</dbReference>
<keyword evidence="9" id="KW-1185">Reference proteome</keyword>
<dbReference type="Gene3D" id="1.10.510.10">
    <property type="entry name" value="Transferase(Phosphotransferase) domain 1"/>
    <property type="match status" value="1"/>
</dbReference>
<dbReference type="KEGG" id="llu:AKJ09_01434"/>
<reference evidence="8 9" key="1">
    <citation type="submission" date="2015-08" db="EMBL/GenBank/DDBJ databases">
        <authorList>
            <person name="Babu N.S."/>
            <person name="Beckwith C.J."/>
            <person name="Beseler K.G."/>
            <person name="Brison A."/>
            <person name="Carone J.V."/>
            <person name="Caskin T.P."/>
            <person name="Diamond M."/>
            <person name="Durham M.E."/>
            <person name="Foxe J.M."/>
            <person name="Go M."/>
            <person name="Henderson B.A."/>
            <person name="Jones I.B."/>
            <person name="McGettigan J.A."/>
            <person name="Micheletti S.J."/>
            <person name="Nasrallah M.E."/>
            <person name="Ortiz D."/>
            <person name="Piller C.R."/>
            <person name="Privatt S.R."/>
            <person name="Schneider S.L."/>
            <person name="Sharp S."/>
            <person name="Smith T.C."/>
            <person name="Stanton J.D."/>
            <person name="Ullery H.E."/>
            <person name="Wilson R.J."/>
            <person name="Serrano M.G."/>
            <person name="Buck G."/>
            <person name="Lee V."/>
            <person name="Wang Y."/>
            <person name="Carvalho R."/>
            <person name="Voegtly L."/>
            <person name="Shi R."/>
            <person name="Duckworth R."/>
            <person name="Johnson A."/>
            <person name="Loviza R."/>
            <person name="Walstead R."/>
            <person name="Shah Z."/>
            <person name="Kiflezghi M."/>
            <person name="Wade K."/>
            <person name="Ball S.L."/>
            <person name="Bradley K.W."/>
            <person name="Asai D.J."/>
            <person name="Bowman C.A."/>
            <person name="Russell D.A."/>
            <person name="Pope W.H."/>
            <person name="Jacobs-Sera D."/>
            <person name="Hendrix R.W."/>
            <person name="Hatfull G.F."/>
        </authorList>
    </citation>
    <scope>NUCLEOTIDE SEQUENCE [LARGE SCALE GENOMIC DNA]</scope>
    <source>
        <strain evidence="8 9">DSM 27648</strain>
    </source>
</reference>
<dbReference type="InterPro" id="IPR000719">
    <property type="entry name" value="Prot_kinase_dom"/>
</dbReference>
<keyword evidence="8" id="KW-0723">Serine/threonine-protein kinase</keyword>
<dbReference type="CDD" id="cd14014">
    <property type="entry name" value="STKc_PknB_like"/>
    <property type="match status" value="1"/>
</dbReference>
<dbReference type="AlphaFoldDB" id="A0A0K1PML2"/>
<gene>
    <name evidence="8" type="ORF">AKJ09_01434</name>
</gene>
<dbReference type="SUPFAM" id="SSF56112">
    <property type="entry name" value="Protein kinase-like (PK-like)"/>
    <property type="match status" value="1"/>
</dbReference>
<keyword evidence="3 8" id="KW-0418">Kinase</keyword>
<proteinExistence type="predicted"/>
<sequence>MYHQGRMNEVGPTTSFPTPGRPFGRYFVEAAVARGGMGAVFRVDDPTLRRRVAIKVLRNDVPADTDDLPRFVREARIAAQLTHPNIVVIYEVGDVLGVPFIAMEWIEGKSFSLCLRQGMPFDERVRILGEVATALAFAHDRGVVHRDVKPSNILVDGRGRSKLVDFGIARLSAIGSENTTQFTTREGLILGTPSYMAPEQMATSRVTSAADQFAWGVVAYEALAGEHPRHRAGPSFPFQGTADQMWNLQVPPALVEVVRRAMALDPASRFPTTRALAEAWDRAARGAPPTSTIAERRGGRYVVTHDTNVGNATNATNATNAGLGHRAPVAPNAPATLVDPPFAHLHTSAPAFAPDTSATEREKHEKRIRAFTVSALVVVALGGIAASAALFVRLRTVQSIPTSASSTGGMTTDAPASASAAPSPPPSAASATPSASAPAAPSASARAATTPKRNNAAGAGPLGGHCLCMPVRYEPDHGGSNSFCPVPPKLGRCVNRGEAVCAPSVPPEHCSDYILMTAPLDSACSGVNVEGTPRNGFIVRNCGVEALTFAGPTGTPCTAYTDTGRLTTGIVDCNDGKR</sequence>
<dbReference type="GO" id="GO:0005524">
    <property type="term" value="F:ATP binding"/>
    <property type="evidence" value="ECO:0007669"/>
    <property type="project" value="UniProtKB-KW"/>
</dbReference>
<feature type="compositionally biased region" description="Low complexity" evidence="5">
    <location>
        <begin position="428"/>
        <end position="451"/>
    </location>
</feature>
<dbReference type="PANTHER" id="PTHR43289:SF6">
    <property type="entry name" value="SERINE_THREONINE-PROTEIN KINASE NEKL-3"/>
    <property type="match status" value="1"/>
</dbReference>
<dbReference type="SMART" id="SM00220">
    <property type="entry name" value="S_TKc"/>
    <property type="match status" value="1"/>
</dbReference>
<name>A0A0K1PML2_9BACT</name>
<dbReference type="PROSITE" id="PS00108">
    <property type="entry name" value="PROTEIN_KINASE_ST"/>
    <property type="match status" value="1"/>
</dbReference>
<feature type="region of interest" description="Disordered" evidence="5">
    <location>
        <begin position="402"/>
        <end position="456"/>
    </location>
</feature>
<evidence type="ECO:0000256" key="3">
    <source>
        <dbReference type="ARBA" id="ARBA00022777"/>
    </source>
</evidence>
<evidence type="ECO:0000256" key="6">
    <source>
        <dbReference type="SAM" id="Phobius"/>
    </source>
</evidence>
<feature type="transmembrane region" description="Helical" evidence="6">
    <location>
        <begin position="370"/>
        <end position="392"/>
    </location>
</feature>
<organism evidence="8 9">
    <name type="scientific">Labilithrix luteola</name>
    <dbReference type="NCBI Taxonomy" id="1391654"/>
    <lineage>
        <taxon>Bacteria</taxon>
        <taxon>Pseudomonadati</taxon>
        <taxon>Myxococcota</taxon>
        <taxon>Polyangia</taxon>
        <taxon>Polyangiales</taxon>
        <taxon>Labilitrichaceae</taxon>
        <taxon>Labilithrix</taxon>
    </lineage>
</organism>
<dbReference type="STRING" id="1391654.AKJ09_01434"/>
<keyword evidence="4" id="KW-0067">ATP-binding</keyword>
<dbReference type="Proteomes" id="UP000064967">
    <property type="component" value="Chromosome"/>
</dbReference>
<feature type="domain" description="Protein kinase" evidence="7">
    <location>
        <begin position="26"/>
        <end position="281"/>
    </location>
</feature>
<dbReference type="Gene3D" id="3.30.200.20">
    <property type="entry name" value="Phosphorylase Kinase, domain 1"/>
    <property type="match status" value="1"/>
</dbReference>
<evidence type="ECO:0000256" key="4">
    <source>
        <dbReference type="ARBA" id="ARBA00022840"/>
    </source>
</evidence>
<keyword evidence="6" id="KW-0472">Membrane</keyword>
<evidence type="ECO:0000313" key="9">
    <source>
        <dbReference type="Proteomes" id="UP000064967"/>
    </source>
</evidence>
<dbReference type="PANTHER" id="PTHR43289">
    <property type="entry name" value="MITOGEN-ACTIVATED PROTEIN KINASE KINASE KINASE 20-RELATED"/>
    <property type="match status" value="1"/>
</dbReference>
<dbReference type="PATRIC" id="fig|1391654.3.peg.1451"/>
<evidence type="ECO:0000313" key="8">
    <source>
        <dbReference type="EMBL" id="AKU94770.1"/>
    </source>
</evidence>
<evidence type="ECO:0000256" key="5">
    <source>
        <dbReference type="SAM" id="MobiDB-lite"/>
    </source>
</evidence>
<protein>
    <submittedName>
        <fullName evidence="8">Serine/threonine protein kinase</fullName>
    </submittedName>
</protein>